<dbReference type="EMBL" id="KI678462">
    <property type="protein sequence ID" value="ETL98853.1"/>
    <property type="molecule type" value="Genomic_DNA"/>
</dbReference>
<organism evidence="1">
    <name type="scientific">Phytophthora nicotianae</name>
    <name type="common">Potato buckeye rot agent</name>
    <name type="synonym">Phytophthora parasitica</name>
    <dbReference type="NCBI Taxonomy" id="4792"/>
    <lineage>
        <taxon>Eukaryota</taxon>
        <taxon>Sar</taxon>
        <taxon>Stramenopiles</taxon>
        <taxon>Oomycota</taxon>
        <taxon>Peronosporomycetes</taxon>
        <taxon>Peronosporales</taxon>
        <taxon>Peronosporaceae</taxon>
        <taxon>Phytophthora</taxon>
    </lineage>
</organism>
<protein>
    <submittedName>
        <fullName evidence="1">Uncharacterized protein</fullName>
    </submittedName>
</protein>
<reference evidence="1" key="1">
    <citation type="submission" date="2013-11" db="EMBL/GenBank/DDBJ databases">
        <title>The Genome Sequence of Phytophthora parasitica CHvinca01.</title>
        <authorList>
            <consortium name="The Broad Institute Genomics Platform"/>
            <person name="Russ C."/>
            <person name="Tyler B."/>
            <person name="Panabieres F."/>
            <person name="Shan W."/>
            <person name="Tripathy S."/>
            <person name="Grunwald N."/>
            <person name="Machado M."/>
            <person name="Johnson C.S."/>
            <person name="Arredondo F."/>
            <person name="Hong C."/>
            <person name="Coffey M."/>
            <person name="Young S.K."/>
            <person name="Zeng Q."/>
            <person name="Gargeya S."/>
            <person name="Fitzgerald M."/>
            <person name="Abouelleil A."/>
            <person name="Alvarado L."/>
            <person name="Chapman S.B."/>
            <person name="Gainer-Dewar J."/>
            <person name="Goldberg J."/>
            <person name="Griggs A."/>
            <person name="Gujja S."/>
            <person name="Hansen M."/>
            <person name="Howarth C."/>
            <person name="Imamovic A."/>
            <person name="Ireland A."/>
            <person name="Larimer J."/>
            <person name="McCowan C."/>
            <person name="Murphy C."/>
            <person name="Pearson M."/>
            <person name="Poon T.W."/>
            <person name="Priest M."/>
            <person name="Roberts A."/>
            <person name="Saif S."/>
            <person name="Shea T."/>
            <person name="Sykes S."/>
            <person name="Wortman J."/>
            <person name="Nusbaum C."/>
            <person name="Birren B."/>
        </authorList>
    </citation>
    <scope>NUCLEOTIDE SEQUENCE [LARGE SCALE GENOMIC DNA]</scope>
    <source>
        <strain evidence="1">CHvinca01</strain>
    </source>
</reference>
<evidence type="ECO:0000313" key="1">
    <source>
        <dbReference type="EMBL" id="ETL98853.1"/>
    </source>
</evidence>
<accession>W2LMX4</accession>
<dbReference type="Proteomes" id="UP000054423">
    <property type="component" value="Unassembled WGS sequence"/>
</dbReference>
<dbReference type="AlphaFoldDB" id="W2LMX4"/>
<proteinExistence type="predicted"/>
<gene>
    <name evidence="1" type="ORF">L917_04151</name>
</gene>
<name>W2LMX4_PHYNI</name>
<sequence>MAARSYHLVNIRLQVQVKEVYRIYCLVGNAYQLSTIKIPLSGKRDEKETQGNTPIMLATVRSQFKSARSYKLEVLACCLDATSNVK</sequence>